<evidence type="ECO:0000256" key="9">
    <source>
        <dbReference type="ARBA" id="ARBA00022777"/>
    </source>
</evidence>
<evidence type="ECO:0000256" key="7">
    <source>
        <dbReference type="ARBA" id="ARBA00022694"/>
    </source>
</evidence>
<evidence type="ECO:0000256" key="12">
    <source>
        <dbReference type="ARBA" id="ARBA00023242"/>
    </source>
</evidence>
<dbReference type="InterPro" id="IPR000719">
    <property type="entry name" value="Prot_kinase_dom"/>
</dbReference>
<keyword evidence="11" id="KW-0067">ATP-binding</keyword>
<evidence type="ECO:0000256" key="1">
    <source>
        <dbReference type="ARBA" id="ARBA00004123"/>
    </source>
</evidence>
<dbReference type="AlphaFoldDB" id="A0A7D9DSB7"/>
<evidence type="ECO:0000256" key="4">
    <source>
        <dbReference type="ARBA" id="ARBA00022527"/>
    </source>
</evidence>
<keyword evidence="10" id="KW-0378">Hydrolase</keyword>
<dbReference type="InterPro" id="IPR022495">
    <property type="entry name" value="Bud32"/>
</dbReference>
<keyword evidence="12" id="KW-0539">Nucleus</keyword>
<comment type="catalytic activity">
    <reaction evidence="14">
        <text>L-seryl-[protein] + ATP = O-phospho-L-seryl-[protein] + ADP + H(+)</text>
        <dbReference type="Rhea" id="RHEA:17989"/>
        <dbReference type="Rhea" id="RHEA-COMP:9863"/>
        <dbReference type="Rhea" id="RHEA-COMP:11604"/>
        <dbReference type="ChEBI" id="CHEBI:15378"/>
        <dbReference type="ChEBI" id="CHEBI:29999"/>
        <dbReference type="ChEBI" id="CHEBI:30616"/>
        <dbReference type="ChEBI" id="CHEBI:83421"/>
        <dbReference type="ChEBI" id="CHEBI:456216"/>
        <dbReference type="EC" id="2.7.11.1"/>
    </reaction>
</comment>
<dbReference type="EC" id="2.7.11.1" evidence="3"/>
<evidence type="ECO:0000256" key="17">
    <source>
        <dbReference type="ARBA" id="ARBA00079584"/>
    </source>
</evidence>
<reference evidence="20" key="1">
    <citation type="submission" date="2020-04" db="EMBL/GenBank/DDBJ databases">
        <authorList>
            <person name="Alioto T."/>
            <person name="Alioto T."/>
            <person name="Gomez Garrido J."/>
        </authorList>
    </citation>
    <scope>NUCLEOTIDE SEQUENCE</scope>
    <source>
        <strain evidence="20">A484AB</strain>
    </source>
</reference>
<evidence type="ECO:0000256" key="8">
    <source>
        <dbReference type="ARBA" id="ARBA00022741"/>
    </source>
</evidence>
<dbReference type="GO" id="GO:0070525">
    <property type="term" value="P:tRNA threonylcarbamoyladenosine metabolic process"/>
    <property type="evidence" value="ECO:0007669"/>
    <property type="project" value="TreeGrafter"/>
</dbReference>
<dbReference type="GO" id="GO:0008033">
    <property type="term" value="P:tRNA processing"/>
    <property type="evidence" value="ECO:0007669"/>
    <property type="project" value="UniProtKB-KW"/>
</dbReference>
<dbReference type="GO" id="GO:0004674">
    <property type="term" value="F:protein serine/threonine kinase activity"/>
    <property type="evidence" value="ECO:0007669"/>
    <property type="project" value="UniProtKB-KW"/>
</dbReference>
<evidence type="ECO:0000256" key="3">
    <source>
        <dbReference type="ARBA" id="ARBA00012513"/>
    </source>
</evidence>
<dbReference type="Pfam" id="PF01163">
    <property type="entry name" value="RIO1"/>
    <property type="match status" value="1"/>
</dbReference>
<evidence type="ECO:0000256" key="14">
    <source>
        <dbReference type="ARBA" id="ARBA00048679"/>
    </source>
</evidence>
<keyword evidence="8" id="KW-0547">Nucleotide-binding</keyword>
<keyword evidence="4" id="KW-0723">Serine/threonine-protein kinase</keyword>
<dbReference type="InterPro" id="IPR011009">
    <property type="entry name" value="Kinase-like_dom_sf"/>
</dbReference>
<evidence type="ECO:0000313" key="20">
    <source>
        <dbReference type="EMBL" id="CAB3992826.1"/>
    </source>
</evidence>
<gene>
    <name evidence="20" type="ORF">PACLA_8A011437</name>
</gene>
<keyword evidence="5" id="KW-0597">Phosphoprotein</keyword>
<keyword evidence="6" id="KW-0808">Transferase</keyword>
<dbReference type="Proteomes" id="UP001152795">
    <property type="component" value="Unassembled WGS sequence"/>
</dbReference>
<accession>A0A7D9DSB7</accession>
<comment type="function">
    <text evidence="15">Component of the EKC/KEOPS complex that is required for the formation of a threonylcarbamoyl group on adenosine at position 37 (t(6)A37) in tRNAs that read codons beginning with adenine. The complex is probably involved in the transfer of the threonylcarbamoyl moiety of threonylcarbamoyl-AMP (TC-AMP) to the N6 group of A37. TP53RK has ATPase activity in the context of the EKC/KEOPS complex and likely plays a supporting role to the catalytic subunit OSGEP. Atypical protein kinase that phosphorylates 'Ser-15' of p53/TP53 protein and may therefore participate in its activation.</text>
</comment>
<evidence type="ECO:0000256" key="19">
    <source>
        <dbReference type="ARBA" id="ARBA00081359"/>
    </source>
</evidence>
<evidence type="ECO:0000256" key="18">
    <source>
        <dbReference type="ARBA" id="ARBA00080585"/>
    </source>
</evidence>
<dbReference type="SMART" id="SM00220">
    <property type="entry name" value="S_TKc"/>
    <property type="match status" value="1"/>
</dbReference>
<dbReference type="GO" id="GO:0005829">
    <property type="term" value="C:cytosol"/>
    <property type="evidence" value="ECO:0007669"/>
    <property type="project" value="TreeGrafter"/>
</dbReference>
<evidence type="ECO:0000256" key="10">
    <source>
        <dbReference type="ARBA" id="ARBA00022801"/>
    </source>
</evidence>
<dbReference type="EMBL" id="CACRXK020002132">
    <property type="protein sequence ID" value="CAB3992826.1"/>
    <property type="molecule type" value="Genomic_DNA"/>
</dbReference>
<name>A0A7D9DSB7_PARCT</name>
<dbReference type="GO" id="GO:0016787">
    <property type="term" value="F:hydrolase activity"/>
    <property type="evidence" value="ECO:0007669"/>
    <property type="project" value="UniProtKB-KW"/>
</dbReference>
<dbReference type="Gene3D" id="1.10.510.10">
    <property type="entry name" value="Transferase(Phosphotransferase) domain 1"/>
    <property type="match status" value="1"/>
</dbReference>
<protein>
    <recommendedName>
        <fullName evidence="3">non-specific serine/threonine protein kinase</fullName>
        <ecNumber evidence="3">2.7.11.1</ecNumber>
    </recommendedName>
    <alternativeName>
        <fullName evidence="17">Nori-2</fullName>
    </alternativeName>
    <alternativeName>
        <fullName evidence="18">TP53-regulating kinase</fullName>
    </alternativeName>
    <alternativeName>
        <fullName evidence="19">p53-related protein kinase</fullName>
    </alternativeName>
</protein>
<dbReference type="GO" id="GO:0005524">
    <property type="term" value="F:ATP binding"/>
    <property type="evidence" value="ECO:0007669"/>
    <property type="project" value="UniProtKB-KW"/>
</dbReference>
<dbReference type="FunFam" id="1.10.510.10:FF:000323">
    <property type="entry name" value="TP53-regulating kinase, putative"/>
    <property type="match status" value="1"/>
</dbReference>
<dbReference type="GO" id="GO:0000408">
    <property type="term" value="C:EKC/KEOPS complex"/>
    <property type="evidence" value="ECO:0007669"/>
    <property type="project" value="TreeGrafter"/>
</dbReference>
<organism evidence="20 21">
    <name type="scientific">Paramuricea clavata</name>
    <name type="common">Red gorgonian</name>
    <name type="synonym">Violescent sea-whip</name>
    <dbReference type="NCBI Taxonomy" id="317549"/>
    <lineage>
        <taxon>Eukaryota</taxon>
        <taxon>Metazoa</taxon>
        <taxon>Cnidaria</taxon>
        <taxon>Anthozoa</taxon>
        <taxon>Octocorallia</taxon>
        <taxon>Malacalcyonacea</taxon>
        <taxon>Plexauridae</taxon>
        <taxon>Paramuricea</taxon>
    </lineage>
</organism>
<comment type="subcellular location">
    <subcellularLocation>
        <location evidence="1">Nucleus</location>
    </subcellularLocation>
</comment>
<keyword evidence="9 20" id="KW-0418">Kinase</keyword>
<sequence length="221" mass="24996">MAAENVLFQQGAEAKIYSSTLISKPVIVKERFKKTYRHPVLDEKLTHRRTSQEVRSMARCRKAGISTPVVYFVDYTTHKIYMENVQNAEPIKDVINSKFGQDSDTDLDLLAKKLGAMLGKMHAIDVIHGDLTTSNMLLRDGQDIVLIDFGLSYISSLVEDKGVDLYVLERALLSSHPNTEQFFQTVLQSYVVATESSEKAKEVLTKLDEVRLRGRKRLMVG</sequence>
<evidence type="ECO:0000256" key="13">
    <source>
        <dbReference type="ARBA" id="ARBA00047899"/>
    </source>
</evidence>
<dbReference type="FunFam" id="3.30.200.20:FF:000201">
    <property type="entry name" value="TP53-regulating kinase isoform X1"/>
    <property type="match status" value="1"/>
</dbReference>
<dbReference type="GO" id="GO:0005634">
    <property type="term" value="C:nucleus"/>
    <property type="evidence" value="ECO:0007669"/>
    <property type="project" value="UniProtKB-SubCell"/>
</dbReference>
<evidence type="ECO:0000256" key="11">
    <source>
        <dbReference type="ARBA" id="ARBA00022840"/>
    </source>
</evidence>
<comment type="subunit">
    <text evidence="16">Component of the EKC/KEOPS complex composed of at least GON7, TP53RK, TPRKB, OSGEP and LAGE3; the whole complex dimerizes.</text>
</comment>
<comment type="catalytic activity">
    <reaction evidence="13">
        <text>L-threonyl-[protein] + ATP = O-phospho-L-threonyl-[protein] + ADP + H(+)</text>
        <dbReference type="Rhea" id="RHEA:46608"/>
        <dbReference type="Rhea" id="RHEA-COMP:11060"/>
        <dbReference type="Rhea" id="RHEA-COMP:11605"/>
        <dbReference type="ChEBI" id="CHEBI:15378"/>
        <dbReference type="ChEBI" id="CHEBI:30013"/>
        <dbReference type="ChEBI" id="CHEBI:30616"/>
        <dbReference type="ChEBI" id="CHEBI:61977"/>
        <dbReference type="ChEBI" id="CHEBI:456216"/>
        <dbReference type="EC" id="2.7.11.1"/>
    </reaction>
</comment>
<dbReference type="PROSITE" id="PS50011">
    <property type="entry name" value="PROTEIN_KINASE_DOM"/>
    <property type="match status" value="1"/>
</dbReference>
<comment type="caution">
    <text evidence="20">The sequence shown here is derived from an EMBL/GenBank/DDBJ whole genome shotgun (WGS) entry which is preliminary data.</text>
</comment>
<comment type="similarity">
    <text evidence="2">Belongs to the protein kinase superfamily. BUD32 family.</text>
</comment>
<dbReference type="InterPro" id="IPR018934">
    <property type="entry name" value="RIO_dom"/>
</dbReference>
<evidence type="ECO:0000256" key="16">
    <source>
        <dbReference type="ARBA" id="ARBA00062157"/>
    </source>
</evidence>
<dbReference type="PANTHER" id="PTHR12209:SF0">
    <property type="entry name" value="EKC_KEOPS COMPLEX SUBUNIT TP53RK"/>
    <property type="match status" value="1"/>
</dbReference>
<evidence type="ECO:0000256" key="2">
    <source>
        <dbReference type="ARBA" id="ARBA00010630"/>
    </source>
</evidence>
<dbReference type="OrthoDB" id="1669814at2759"/>
<dbReference type="PROSITE" id="PS00109">
    <property type="entry name" value="PROTEIN_KINASE_TYR"/>
    <property type="match status" value="1"/>
</dbReference>
<dbReference type="NCBIfam" id="TIGR03724">
    <property type="entry name" value="arch_bud32"/>
    <property type="match status" value="1"/>
</dbReference>
<keyword evidence="7" id="KW-0819">tRNA processing</keyword>
<dbReference type="InterPro" id="IPR008266">
    <property type="entry name" value="Tyr_kinase_AS"/>
</dbReference>
<dbReference type="PANTHER" id="PTHR12209">
    <property type="entry name" value="NON-SPECIFIC SERINE/THREONINE PROTEIN KINASE"/>
    <property type="match status" value="1"/>
</dbReference>
<dbReference type="SUPFAM" id="SSF56112">
    <property type="entry name" value="Protein kinase-like (PK-like)"/>
    <property type="match status" value="1"/>
</dbReference>
<dbReference type="Gene3D" id="3.30.200.20">
    <property type="entry name" value="Phosphorylase Kinase, domain 1"/>
    <property type="match status" value="1"/>
</dbReference>
<evidence type="ECO:0000256" key="6">
    <source>
        <dbReference type="ARBA" id="ARBA00022679"/>
    </source>
</evidence>
<keyword evidence="21" id="KW-1185">Reference proteome</keyword>
<evidence type="ECO:0000256" key="5">
    <source>
        <dbReference type="ARBA" id="ARBA00022553"/>
    </source>
</evidence>
<evidence type="ECO:0000256" key="15">
    <source>
        <dbReference type="ARBA" id="ARBA00056624"/>
    </source>
</evidence>
<evidence type="ECO:0000313" key="21">
    <source>
        <dbReference type="Proteomes" id="UP001152795"/>
    </source>
</evidence>
<proteinExistence type="inferred from homology"/>